<dbReference type="SMART" id="SM00195">
    <property type="entry name" value="DSPc"/>
    <property type="match status" value="1"/>
</dbReference>
<name>A0A5F8AGB5_MACMU</name>
<feature type="compositionally biased region" description="Low complexity" evidence="1">
    <location>
        <begin position="104"/>
        <end position="125"/>
    </location>
</feature>
<dbReference type="InterPro" id="IPR020422">
    <property type="entry name" value="TYR_PHOSPHATASE_DUAL_dom"/>
</dbReference>
<dbReference type="InterPro" id="IPR020405">
    <property type="entry name" value="Atypical_DUSP_subfamA"/>
</dbReference>
<dbReference type="GO" id="GO:0005829">
    <property type="term" value="C:cytosol"/>
    <property type="evidence" value="ECO:0000318"/>
    <property type="project" value="GO_Central"/>
</dbReference>
<dbReference type="GO" id="GO:0046329">
    <property type="term" value="P:negative regulation of JNK cascade"/>
    <property type="evidence" value="ECO:0000318"/>
    <property type="project" value="GO_Central"/>
</dbReference>
<feature type="region of interest" description="Disordered" evidence="1">
    <location>
        <begin position="78"/>
        <end position="140"/>
    </location>
</feature>
<reference evidence="3" key="2">
    <citation type="submission" date="2019-01" db="EMBL/GenBank/DDBJ databases">
        <authorList>
            <person name="Graves T."/>
            <person name="Eichler E.E."/>
            <person name="Wilson R.K."/>
        </authorList>
    </citation>
    <scope>NUCLEOTIDE SEQUENCE [LARGE SCALE GENOMIC DNA]</scope>
    <source>
        <strain evidence="3">17573</strain>
    </source>
</reference>
<dbReference type="Ensembl" id="ENSMMUT00000101631.1">
    <property type="protein sequence ID" value="ENSMMUP00000075981.1"/>
    <property type="gene ID" value="ENSMMUG00000058019.1"/>
</dbReference>
<evidence type="ECO:0000313" key="3">
    <source>
        <dbReference type="Ensembl" id="ENSMMUP00000075981.1"/>
    </source>
</evidence>
<dbReference type="Gene3D" id="3.90.190.10">
    <property type="entry name" value="Protein tyrosine phosphatase superfamily"/>
    <property type="match status" value="1"/>
</dbReference>
<reference evidence="3" key="3">
    <citation type="submission" date="2025-08" db="UniProtKB">
        <authorList>
            <consortium name="Ensembl"/>
        </authorList>
    </citation>
    <scope>IDENTIFICATION</scope>
    <source>
        <strain evidence="3">17573</strain>
    </source>
</reference>
<accession>A0A5F8AGB5</accession>
<keyword evidence="4" id="KW-1185">Reference proteome</keyword>
<dbReference type="PRINTS" id="PR01909">
    <property type="entry name" value="ADSPHPHTASEA"/>
</dbReference>
<evidence type="ECO:0000313" key="4">
    <source>
        <dbReference type="Proteomes" id="UP000006718"/>
    </source>
</evidence>
<reference evidence="3" key="4">
    <citation type="submission" date="2025-09" db="UniProtKB">
        <authorList>
            <consortium name="Ensembl"/>
        </authorList>
    </citation>
    <scope>IDENTIFICATION</scope>
    <source>
        <strain evidence="3">17573</strain>
    </source>
</reference>
<dbReference type="Bgee" id="ENSMMUG00000058019">
    <property type="expression patterns" value="Expressed in skeletal muscle tissue and 21 other cell types or tissues"/>
</dbReference>
<dbReference type="InParanoid" id="A0A5F8AGB5"/>
<dbReference type="GO" id="GO:0033549">
    <property type="term" value="F:MAP kinase phosphatase activity"/>
    <property type="evidence" value="ECO:0000318"/>
    <property type="project" value="GO_Central"/>
</dbReference>
<dbReference type="Pfam" id="PF00782">
    <property type="entry name" value="DSPc"/>
    <property type="match status" value="1"/>
</dbReference>
<feature type="domain" description="Tyrosine-protein phosphatase" evidence="2">
    <location>
        <begin position="188"/>
        <end position="298"/>
    </location>
</feature>
<dbReference type="STRING" id="9544.ENSMMUP00000075981"/>
<organism evidence="3 4">
    <name type="scientific">Macaca mulatta</name>
    <name type="common">Rhesus macaque</name>
    <dbReference type="NCBI Taxonomy" id="9544"/>
    <lineage>
        <taxon>Eukaryota</taxon>
        <taxon>Metazoa</taxon>
        <taxon>Chordata</taxon>
        <taxon>Craniata</taxon>
        <taxon>Vertebrata</taxon>
        <taxon>Euteleostomi</taxon>
        <taxon>Mammalia</taxon>
        <taxon>Eutheria</taxon>
        <taxon>Euarchontoglires</taxon>
        <taxon>Primates</taxon>
        <taxon>Haplorrhini</taxon>
        <taxon>Catarrhini</taxon>
        <taxon>Cercopithecidae</taxon>
        <taxon>Cercopithecinae</taxon>
        <taxon>Macaca</taxon>
    </lineage>
</organism>
<sequence>MSHLTLPAITWALDSVKRPGDASTAGSRSRAEPRGPCNPERLKEPLGVPPPQKRLLGPAFNSGKEVTALPSLQRYTNGLDRDGARIPETRGRWRLPPGTRPGVARWAPASRRPRSSAPGALRARPWGGTGRLPERAPAQLTRRSPPRLLLPGVLGPAAAMSGSFELSVQDLNDLLSDGSGCYSLPSQPCNEVTPRIYVGNASVAQDIPKLQKLGITHVLNAAEGRSFMHVNTNANFYKDSGITYLGIKANDTQEFNLSAYFERAADFIDQALAQKNGKGPPARKRWEAALTRLSLWKTGPQQVSSWKPPCFPSSGVNDRAVGLSLLTWLPVKWPHVSQDVQLIHTVAAPGSLHLIALWLEVGFQLLTHPPFKQL</sequence>
<dbReference type="GO" id="GO:0008138">
    <property type="term" value="F:protein tyrosine/serine/threonine phosphatase activity"/>
    <property type="evidence" value="ECO:0000318"/>
    <property type="project" value="GO_Central"/>
</dbReference>
<dbReference type="PaxDb" id="9544-ENSMMUP00000003147"/>
<dbReference type="InterPro" id="IPR029021">
    <property type="entry name" value="Prot-tyrosine_phosphatase-like"/>
</dbReference>
<dbReference type="GO" id="GO:0045931">
    <property type="term" value="P:positive regulation of mitotic cell cycle"/>
    <property type="evidence" value="ECO:0000318"/>
    <property type="project" value="GO_Central"/>
</dbReference>
<dbReference type="GeneTree" id="ENSGT00940000154628"/>
<dbReference type="PANTHER" id="PTHR45682:SF1">
    <property type="entry name" value="DUAL SPECIFICITY PROTEIN PHOSPHATASE 3"/>
    <property type="match status" value="1"/>
</dbReference>
<dbReference type="GO" id="GO:0050868">
    <property type="term" value="P:negative regulation of T cell activation"/>
    <property type="evidence" value="ECO:0000318"/>
    <property type="project" value="GO_Central"/>
</dbReference>
<dbReference type="GO" id="GO:0070373">
    <property type="term" value="P:negative regulation of ERK1 and ERK2 cascade"/>
    <property type="evidence" value="ECO:0000318"/>
    <property type="project" value="GO_Central"/>
</dbReference>
<dbReference type="VEuPathDB" id="HostDB:ENSMMUG00000058019"/>
<reference evidence="4" key="1">
    <citation type="journal article" date="2007" name="Science">
        <title>Evolutionary and biomedical insights from the rhesus macaque genome.</title>
        <authorList>
            <person name="Gibbs R.A."/>
            <person name="Rogers J."/>
            <person name="Katze M.G."/>
            <person name="Bumgarner R."/>
            <person name="Weinstock G.M."/>
            <person name="Mardis E.R."/>
            <person name="Remington K.A."/>
            <person name="Strausberg R.L."/>
            <person name="Venter J.C."/>
            <person name="Wilson R.K."/>
            <person name="Batzer M.A."/>
            <person name="Bustamante C.D."/>
            <person name="Eichler E.E."/>
            <person name="Hahn M.W."/>
            <person name="Hardison R.C."/>
            <person name="Makova K.D."/>
            <person name="Miller W."/>
            <person name="Milosavljevic A."/>
            <person name="Palermo R.E."/>
            <person name="Siepel A."/>
            <person name="Sikela J.M."/>
            <person name="Attaway T."/>
            <person name="Bell S."/>
            <person name="Bernard K.E."/>
            <person name="Buhay C.J."/>
            <person name="Chandrabose M.N."/>
            <person name="Dao M."/>
            <person name="Davis C."/>
            <person name="Delehaunty K.D."/>
            <person name="Ding Y."/>
            <person name="Dinh H.H."/>
            <person name="Dugan-Rocha S."/>
            <person name="Fulton L.A."/>
            <person name="Gabisi R.A."/>
            <person name="Garner T.T."/>
            <person name="Godfrey J."/>
            <person name="Hawes A.C."/>
            <person name="Hernandez J."/>
            <person name="Hines S."/>
            <person name="Holder M."/>
            <person name="Hume J."/>
            <person name="Jhangiani S.N."/>
            <person name="Joshi V."/>
            <person name="Khan Z.M."/>
            <person name="Kirkness E.F."/>
            <person name="Cree A."/>
            <person name="Fowler R.G."/>
            <person name="Lee S."/>
            <person name="Lewis L.R."/>
            <person name="Li Z."/>
            <person name="Liu Y.-S."/>
            <person name="Moore S.M."/>
            <person name="Muzny D."/>
            <person name="Nazareth L.V."/>
            <person name="Ngo D.N."/>
            <person name="Okwuonu G.O."/>
            <person name="Pai G."/>
            <person name="Parker D."/>
            <person name="Paul H.A."/>
            <person name="Pfannkoch C."/>
            <person name="Pohl C.S."/>
            <person name="Rogers Y.-H.C."/>
            <person name="Ruiz S.J."/>
            <person name="Sabo A."/>
            <person name="Santibanez J."/>
            <person name="Schneider B.W."/>
            <person name="Smith S.M."/>
            <person name="Sodergren E."/>
            <person name="Svatek A.F."/>
            <person name="Utterback T.R."/>
            <person name="Vattathil S."/>
            <person name="Warren W."/>
            <person name="White C.S."/>
            <person name="Chinwalla A.T."/>
            <person name="Feng Y."/>
            <person name="Halpern A.L."/>
            <person name="Hillier L.W."/>
            <person name="Huang X."/>
            <person name="Minx P."/>
            <person name="Nelson J.O."/>
            <person name="Pepin K.H."/>
            <person name="Qin X."/>
            <person name="Sutton G.G."/>
            <person name="Venter E."/>
            <person name="Walenz B.P."/>
            <person name="Wallis J.W."/>
            <person name="Worley K.C."/>
            <person name="Yang S.-P."/>
            <person name="Jones S.M."/>
            <person name="Marra M.A."/>
            <person name="Rocchi M."/>
            <person name="Schein J.E."/>
            <person name="Baertsch R."/>
            <person name="Clarke L."/>
            <person name="Csuros M."/>
            <person name="Glasscock J."/>
            <person name="Harris R.A."/>
            <person name="Havlak P."/>
            <person name="Jackson A.R."/>
            <person name="Jiang H."/>
            <person name="Liu Y."/>
            <person name="Messina D.N."/>
            <person name="Shen Y."/>
            <person name="Song H.X.-Z."/>
            <person name="Wylie T."/>
            <person name="Zhang L."/>
            <person name="Birney E."/>
            <person name="Han K."/>
            <person name="Konkel M.K."/>
            <person name="Lee J."/>
            <person name="Smit A.F.A."/>
            <person name="Ullmer B."/>
            <person name="Wang H."/>
            <person name="Xing J."/>
            <person name="Burhans R."/>
            <person name="Cheng Z."/>
            <person name="Karro J.E."/>
            <person name="Ma J."/>
            <person name="Raney B."/>
            <person name="She X."/>
            <person name="Cox M.J."/>
            <person name="Demuth J.P."/>
            <person name="Dumas L.J."/>
            <person name="Han S.-G."/>
            <person name="Hopkins J."/>
            <person name="Karimpour-Fard A."/>
            <person name="Kim Y.H."/>
            <person name="Pollack J.R."/>
            <person name="Vinar T."/>
            <person name="Addo-Quaye C."/>
            <person name="Degenhardt J."/>
            <person name="Denby A."/>
            <person name="Hubisz M.J."/>
            <person name="Indap A."/>
            <person name="Kosiol C."/>
            <person name="Lahn B.T."/>
            <person name="Lawson H.A."/>
            <person name="Marklein A."/>
            <person name="Nielsen R."/>
            <person name="Vallender E.J."/>
            <person name="Clark A.G."/>
            <person name="Ferguson B."/>
            <person name="Hernandez R.D."/>
            <person name="Hirani K."/>
            <person name="Kehrer-Sawatzki H."/>
            <person name="Kolb J."/>
            <person name="Patil S."/>
            <person name="Pu L.-L."/>
            <person name="Ren Y."/>
            <person name="Smith D.G."/>
            <person name="Wheeler D.A."/>
            <person name="Schenck I."/>
            <person name="Ball E.V."/>
            <person name="Chen R."/>
            <person name="Cooper D.N."/>
            <person name="Giardine B."/>
            <person name="Hsu F."/>
            <person name="Kent W.J."/>
            <person name="Lesk A."/>
            <person name="Nelson D.L."/>
            <person name="O'brien W.E."/>
            <person name="Pruefer K."/>
            <person name="Stenson P.D."/>
            <person name="Wallace J.C."/>
            <person name="Ke H."/>
            <person name="Liu X.-M."/>
            <person name="Wang P."/>
            <person name="Xiang A.P."/>
            <person name="Yang F."/>
            <person name="Barber G.P."/>
            <person name="Haussler D."/>
            <person name="Karolchik D."/>
            <person name="Kern A.D."/>
            <person name="Kuhn R.M."/>
            <person name="Smith K.E."/>
            <person name="Zwieg A.S."/>
        </authorList>
    </citation>
    <scope>NUCLEOTIDE SEQUENCE [LARGE SCALE GENOMIC DNA]</scope>
    <source>
        <strain evidence="4">17573</strain>
    </source>
</reference>
<dbReference type="GO" id="GO:0050860">
    <property type="term" value="P:negative regulation of T cell receptor signaling pathway"/>
    <property type="evidence" value="ECO:0000318"/>
    <property type="project" value="GO_Central"/>
</dbReference>
<feature type="region of interest" description="Disordered" evidence="1">
    <location>
        <begin position="16"/>
        <end position="52"/>
    </location>
</feature>
<dbReference type="SMR" id="A0A5F8AGB5"/>
<evidence type="ECO:0000259" key="2">
    <source>
        <dbReference type="SMART" id="SM00195"/>
    </source>
</evidence>
<dbReference type="AlphaFoldDB" id="A0A5F8AGB5"/>
<proteinExistence type="predicted"/>
<dbReference type="SUPFAM" id="SSF52799">
    <property type="entry name" value="(Phosphotyrosine protein) phosphatases II"/>
    <property type="match status" value="1"/>
</dbReference>
<dbReference type="PRINTS" id="PR01908">
    <property type="entry name" value="ADSPHPHTASE"/>
</dbReference>
<evidence type="ECO:0000256" key="1">
    <source>
        <dbReference type="SAM" id="MobiDB-lite"/>
    </source>
</evidence>
<protein>
    <recommendedName>
        <fullName evidence="2">Tyrosine-protein phosphatase domain-containing protein</fullName>
    </recommendedName>
</protein>
<dbReference type="InterPro" id="IPR000340">
    <property type="entry name" value="Dual-sp_phosphatase_cat-dom"/>
</dbReference>
<dbReference type="PANTHER" id="PTHR45682">
    <property type="entry name" value="AGAP008228-PA"/>
    <property type="match status" value="1"/>
</dbReference>
<dbReference type="GO" id="GO:0005737">
    <property type="term" value="C:cytoplasm"/>
    <property type="evidence" value="ECO:0000318"/>
    <property type="project" value="GO_Central"/>
</dbReference>
<feature type="compositionally biased region" description="Basic and acidic residues" evidence="1">
    <location>
        <begin position="79"/>
        <end position="91"/>
    </location>
</feature>
<dbReference type="Proteomes" id="UP000006718">
    <property type="component" value="Chromosome 16"/>
</dbReference>